<evidence type="ECO:0000256" key="5">
    <source>
        <dbReference type="ARBA" id="ARBA00022691"/>
    </source>
</evidence>
<dbReference type="PANTHER" id="PTHR42873">
    <property type="entry name" value="RIBOSOMAL RNA LARGE SUBUNIT METHYLTRANSFERASE"/>
    <property type="match status" value="1"/>
</dbReference>
<dbReference type="GO" id="GO:0005737">
    <property type="term" value="C:cytoplasm"/>
    <property type="evidence" value="ECO:0007669"/>
    <property type="project" value="UniProtKB-SubCell"/>
</dbReference>
<dbReference type="GO" id="GO:0032259">
    <property type="term" value="P:methylation"/>
    <property type="evidence" value="ECO:0007669"/>
    <property type="project" value="UniProtKB-KW"/>
</dbReference>
<dbReference type="SUPFAM" id="SSF53335">
    <property type="entry name" value="S-adenosyl-L-methionine-dependent methyltransferases"/>
    <property type="match status" value="1"/>
</dbReference>
<organism evidence="9 10">
    <name type="scientific">Vitrella brassicaformis (strain CCMP3155)</name>
    <dbReference type="NCBI Taxonomy" id="1169540"/>
    <lineage>
        <taxon>Eukaryota</taxon>
        <taxon>Sar</taxon>
        <taxon>Alveolata</taxon>
        <taxon>Colpodellida</taxon>
        <taxon>Vitrellaceae</taxon>
        <taxon>Vitrella</taxon>
    </lineage>
</organism>
<evidence type="ECO:0000256" key="1">
    <source>
        <dbReference type="ARBA" id="ARBA00004496"/>
    </source>
</evidence>
<dbReference type="Proteomes" id="UP000041254">
    <property type="component" value="Unassembled WGS sequence"/>
</dbReference>
<evidence type="ECO:0000313" key="10">
    <source>
        <dbReference type="Proteomes" id="UP000041254"/>
    </source>
</evidence>
<proteinExistence type="predicted"/>
<dbReference type="Pfam" id="PF17785">
    <property type="entry name" value="PUA_3"/>
    <property type="match status" value="1"/>
</dbReference>
<dbReference type="AlphaFoldDB" id="A0A0G4F4F5"/>
<dbReference type="GO" id="GO:0008168">
    <property type="term" value="F:methyltransferase activity"/>
    <property type="evidence" value="ECO:0007669"/>
    <property type="project" value="UniProtKB-KW"/>
</dbReference>
<dbReference type="Pfam" id="PF10672">
    <property type="entry name" value="Methyltrans_SAM"/>
    <property type="match status" value="1"/>
</dbReference>
<accession>A0A0G4F4F5</accession>
<gene>
    <name evidence="9" type="ORF">Vbra_21172</name>
</gene>
<evidence type="ECO:0000256" key="6">
    <source>
        <dbReference type="SAM" id="MobiDB-lite"/>
    </source>
</evidence>
<dbReference type="Gene3D" id="3.30.750.80">
    <property type="entry name" value="RNA methyltransferase domain (HRMD) like"/>
    <property type="match status" value="1"/>
</dbReference>
<evidence type="ECO:0000256" key="3">
    <source>
        <dbReference type="ARBA" id="ARBA00022603"/>
    </source>
</evidence>
<dbReference type="VEuPathDB" id="CryptoDB:Vbra_21172"/>
<keyword evidence="3" id="KW-0489">Methyltransferase</keyword>
<dbReference type="OMA" id="CVVVESN"/>
<evidence type="ECO:0000256" key="4">
    <source>
        <dbReference type="ARBA" id="ARBA00022679"/>
    </source>
</evidence>
<evidence type="ECO:0000259" key="8">
    <source>
        <dbReference type="Pfam" id="PF17785"/>
    </source>
</evidence>
<protein>
    <recommendedName>
        <fullName evidence="11">S-adenosylmethionine-dependent methyltransferase domain-containing protein</fullName>
    </recommendedName>
</protein>
<dbReference type="CDD" id="cd11572">
    <property type="entry name" value="RlmI_M_like"/>
    <property type="match status" value="1"/>
</dbReference>
<evidence type="ECO:0000313" key="9">
    <source>
        <dbReference type="EMBL" id="CEM06684.1"/>
    </source>
</evidence>
<keyword evidence="10" id="KW-1185">Reference proteome</keyword>
<dbReference type="InParanoid" id="A0A0G4F4F5"/>
<dbReference type="InterPro" id="IPR036974">
    <property type="entry name" value="PUA_sf"/>
</dbReference>
<dbReference type="CDD" id="cd02440">
    <property type="entry name" value="AdoMet_MTases"/>
    <property type="match status" value="1"/>
</dbReference>
<dbReference type="InterPro" id="IPR019614">
    <property type="entry name" value="SAM-dep_methyl-trfase"/>
</dbReference>
<dbReference type="Gene3D" id="2.30.130.10">
    <property type="entry name" value="PUA domain"/>
    <property type="match status" value="1"/>
</dbReference>
<dbReference type="GO" id="GO:0003723">
    <property type="term" value="F:RNA binding"/>
    <property type="evidence" value="ECO:0007669"/>
    <property type="project" value="InterPro"/>
</dbReference>
<evidence type="ECO:0008006" key="11">
    <source>
        <dbReference type="Google" id="ProtNLM"/>
    </source>
</evidence>
<evidence type="ECO:0000259" key="7">
    <source>
        <dbReference type="Pfam" id="PF10672"/>
    </source>
</evidence>
<keyword evidence="4" id="KW-0808">Transferase</keyword>
<feature type="domain" description="RlmI-like PUA" evidence="8">
    <location>
        <begin position="95"/>
        <end position="149"/>
    </location>
</feature>
<dbReference type="STRING" id="1169540.A0A0G4F4F5"/>
<keyword evidence="5" id="KW-0949">S-adenosyl-L-methionine</keyword>
<dbReference type="PANTHER" id="PTHR42873:SF1">
    <property type="entry name" value="S-ADENOSYLMETHIONINE-DEPENDENT METHYLTRANSFERASE DOMAIN-CONTAINING PROTEIN"/>
    <property type="match status" value="1"/>
</dbReference>
<dbReference type="PhylomeDB" id="A0A0G4F4F5"/>
<dbReference type="Gene3D" id="3.40.50.150">
    <property type="entry name" value="Vaccinia Virus protein VP39"/>
    <property type="match status" value="1"/>
</dbReference>
<evidence type="ECO:0000256" key="2">
    <source>
        <dbReference type="ARBA" id="ARBA00022490"/>
    </source>
</evidence>
<dbReference type="EMBL" id="CDMY01000369">
    <property type="protein sequence ID" value="CEM06684.1"/>
    <property type="molecule type" value="Genomic_DNA"/>
</dbReference>
<dbReference type="InterPro" id="IPR041532">
    <property type="entry name" value="RlmI-like_PUA"/>
</dbReference>
<name>A0A0G4F4F5_VITBC</name>
<sequence>MPPMPAAARRRRNLRVHSLPFQPVRGVAHLPHDAVDANPQGIPQREDGESPAGGTDEASALAYPSGPLPTLTDDPSTRPTLRIRPPEGSTHFDLSLANKLPWIYSNEVQNFEELRPLSPCIVNIFDSEGTGHGVGTYTIHSLIAGRVVSDNAYMPVDRAFLAGKIRRAMEMRRHLPLGRDRRAIQRDDHGPVFCRLVNGEGDDLPGLVIDRYGSICVVQHLTGGMERLRECIVGALVDVMGGDLTAVIHRNDSIRRRQERLALWKDMPYQKDGSSVSDVCETTVTIPEAGCSFQVDLMDSPSTGWFFDRRPVREEVAQLAKGKTVLDLFSYVGAFGVTAAARGEASKVTCVDSHAPYLQRGEWAAQSASVADRVLFQRANAFKYLQDAIDQRLQWDIVIADPPNWTPLIHQTALDRGEQLFFRLFNLAAKCVAPDGYLVALVSSRAFQYRHLMQILTEAIYQSDRKGVLVWEGQVSPDHPIHIGLPRSKELHTIIFRLTQ</sequence>
<dbReference type="OrthoDB" id="269872at2759"/>
<reference evidence="9 10" key="1">
    <citation type="submission" date="2014-11" db="EMBL/GenBank/DDBJ databases">
        <authorList>
            <person name="Zhu J."/>
            <person name="Qi W."/>
            <person name="Song R."/>
        </authorList>
    </citation>
    <scope>NUCLEOTIDE SEQUENCE [LARGE SCALE GENOMIC DNA]</scope>
</reference>
<keyword evidence="2" id="KW-0963">Cytoplasm</keyword>
<feature type="domain" description="S-adenosylmethionine-dependent methyltransferase" evidence="7">
    <location>
        <begin position="282"/>
        <end position="446"/>
    </location>
</feature>
<feature type="region of interest" description="Disordered" evidence="6">
    <location>
        <begin position="33"/>
        <end position="90"/>
    </location>
</feature>
<dbReference type="InterPro" id="IPR029063">
    <property type="entry name" value="SAM-dependent_MTases_sf"/>
</dbReference>
<comment type="subcellular location">
    <subcellularLocation>
        <location evidence="1">Cytoplasm</location>
    </subcellularLocation>
</comment>